<evidence type="ECO:0000313" key="3">
    <source>
        <dbReference type="Proteomes" id="UP001597492"/>
    </source>
</evidence>
<dbReference type="Proteomes" id="UP001597492">
    <property type="component" value="Unassembled WGS sequence"/>
</dbReference>
<name>A0ABW5UWF1_9MICO</name>
<dbReference type="InterPro" id="IPR036291">
    <property type="entry name" value="NAD(P)-bd_dom_sf"/>
</dbReference>
<dbReference type="RefSeq" id="WP_019617836.1">
    <property type="nucleotide sequence ID" value="NZ_JBHUNE010000003.1"/>
</dbReference>
<dbReference type="Pfam" id="PF13460">
    <property type="entry name" value="NAD_binding_10"/>
    <property type="match status" value="1"/>
</dbReference>
<sequence length="319" mass="33651">MRYLVIGEGQIGRELITHAVAAGDEVTVLRRSPKPETPGVRRVTGDVLDPAALASALEGADAVLACFHAPYDARKWAVELPPRERAVLDAADEHDVPVVFPESMYGFQGAATNLREGAAPAPLDAKGRIRIDLLAARRAHRARTVSVIAADLVGPTTVGTFGSVACAMVLERVAQGRRAIVVGDPAAPHSLTFVPDLALAMLHAARNAASLTGDARDAVLNAPSAPARSQAELIAAASELAGERAKRPIVVPRFAPRALAPVVTFARELNGIGDLWYRPCVLAPGVLETEQGLAPTPWTDALRETWAAIGGEVAENQRH</sequence>
<proteinExistence type="predicted"/>
<evidence type="ECO:0000259" key="1">
    <source>
        <dbReference type="Pfam" id="PF13460"/>
    </source>
</evidence>
<accession>A0ABW5UWF1</accession>
<keyword evidence="3" id="KW-1185">Reference proteome</keyword>
<dbReference type="EMBL" id="JBHUNE010000003">
    <property type="protein sequence ID" value="MFD2757288.1"/>
    <property type="molecule type" value="Genomic_DNA"/>
</dbReference>
<protein>
    <submittedName>
        <fullName evidence="2">NAD(P)H-binding protein</fullName>
    </submittedName>
</protein>
<dbReference type="InterPro" id="IPR016040">
    <property type="entry name" value="NAD(P)-bd_dom"/>
</dbReference>
<comment type="caution">
    <text evidence="2">The sequence shown here is derived from an EMBL/GenBank/DDBJ whole genome shotgun (WGS) entry which is preliminary data.</text>
</comment>
<reference evidence="3" key="1">
    <citation type="journal article" date="2019" name="Int. J. Syst. Evol. Microbiol.">
        <title>The Global Catalogue of Microorganisms (GCM) 10K type strain sequencing project: providing services to taxonomists for standard genome sequencing and annotation.</title>
        <authorList>
            <consortium name="The Broad Institute Genomics Platform"/>
            <consortium name="The Broad Institute Genome Sequencing Center for Infectious Disease"/>
            <person name="Wu L."/>
            <person name="Ma J."/>
        </authorList>
    </citation>
    <scope>NUCLEOTIDE SEQUENCE [LARGE SCALE GENOMIC DNA]</scope>
    <source>
        <strain evidence="3">TISTR 1514</strain>
    </source>
</reference>
<organism evidence="2 3">
    <name type="scientific">Gulosibacter faecalis</name>
    <dbReference type="NCBI Taxonomy" id="272240"/>
    <lineage>
        <taxon>Bacteria</taxon>
        <taxon>Bacillati</taxon>
        <taxon>Actinomycetota</taxon>
        <taxon>Actinomycetes</taxon>
        <taxon>Micrococcales</taxon>
        <taxon>Microbacteriaceae</taxon>
        <taxon>Gulosibacter</taxon>
    </lineage>
</organism>
<evidence type="ECO:0000313" key="2">
    <source>
        <dbReference type="EMBL" id="MFD2757288.1"/>
    </source>
</evidence>
<feature type="domain" description="NAD(P)-binding" evidence="1">
    <location>
        <begin position="8"/>
        <end position="107"/>
    </location>
</feature>
<dbReference type="SUPFAM" id="SSF51735">
    <property type="entry name" value="NAD(P)-binding Rossmann-fold domains"/>
    <property type="match status" value="1"/>
</dbReference>
<gene>
    <name evidence="2" type="ORF">ACFSW7_02710</name>
</gene>
<dbReference type="Gene3D" id="3.40.50.720">
    <property type="entry name" value="NAD(P)-binding Rossmann-like Domain"/>
    <property type="match status" value="1"/>
</dbReference>